<name>A0A418MFN9_9BACT</name>
<organism evidence="2 3">
    <name type="scientific">Fibrisoma montanum</name>
    <dbReference type="NCBI Taxonomy" id="2305895"/>
    <lineage>
        <taxon>Bacteria</taxon>
        <taxon>Pseudomonadati</taxon>
        <taxon>Bacteroidota</taxon>
        <taxon>Cytophagia</taxon>
        <taxon>Cytophagales</taxon>
        <taxon>Spirosomataceae</taxon>
        <taxon>Fibrisoma</taxon>
    </lineage>
</organism>
<evidence type="ECO:0000313" key="2">
    <source>
        <dbReference type="EMBL" id="RIV25591.1"/>
    </source>
</evidence>
<dbReference type="RefSeq" id="WP_119667473.1">
    <property type="nucleotide sequence ID" value="NZ_QXED01000002.1"/>
</dbReference>
<dbReference type="Pfam" id="PF22860">
    <property type="entry name" value="DUF7017"/>
    <property type="match status" value="1"/>
</dbReference>
<proteinExistence type="predicted"/>
<dbReference type="AlphaFoldDB" id="A0A418MFN9"/>
<keyword evidence="3" id="KW-1185">Reference proteome</keyword>
<dbReference type="InterPro" id="IPR054427">
    <property type="entry name" value="S1CSD-TOTE-2"/>
</dbReference>
<gene>
    <name evidence="2" type="ORF">DYU11_09895</name>
</gene>
<sequence length="493" mass="54876">MTFATPTTSIRDTYQQAKARYEAEPGNPMAIRAMGWALANLLKEVSGHAEPSPARVVRGLTTLSAFPMVPDVRWQESVLWSVNRFLLRLKPDQLSLAELAAIVCQARGFVPAEPCLVRSVWWKALLRHSAAGIDWQGLFDALGWEGGFRPEDEQPETFGDNQTARPLVEGLIQAVAKQLLANVLVPEGLVQPWLERLMDLTARHPDWHFLPYYHARLLQRLDRTGEAMAVYLPFARAKQREFWVWSLLAELVEPVHAGACYARALSCRTPDTFLVKVRQRAAAWLIDQQRWSDARAEIDWLLETRQAQGWPVPAEVADWTNADAYTQAVPSERGSWYAALLPGADALLWADQPETVALVTGLDPTGSYCNVAIDAHTVGSFPCRRFGLSPAVGDRVALRYEMRLKNDRPHLHVLTAIATTAPCSHLITRTVSGPLRLASTQKMGFVGEVYVPADVLLGVASLADQLVTVDAVASWDRVKKKMGWRAYRLTGNS</sequence>
<evidence type="ECO:0000313" key="3">
    <source>
        <dbReference type="Proteomes" id="UP000283523"/>
    </source>
</evidence>
<comment type="caution">
    <text evidence="2">The sequence shown here is derived from an EMBL/GenBank/DDBJ whole genome shotgun (WGS) entry which is preliminary data.</text>
</comment>
<evidence type="ECO:0000259" key="1">
    <source>
        <dbReference type="Pfam" id="PF22707"/>
    </source>
</evidence>
<dbReference type="InterPro" id="IPR054283">
    <property type="entry name" value="DUF7017"/>
</dbReference>
<feature type="domain" description="TOTE conflict systems S1/CSD-like" evidence="1">
    <location>
        <begin position="429"/>
        <end position="488"/>
    </location>
</feature>
<dbReference type="EMBL" id="QXED01000002">
    <property type="protein sequence ID" value="RIV25591.1"/>
    <property type="molecule type" value="Genomic_DNA"/>
</dbReference>
<dbReference type="Pfam" id="PF22707">
    <property type="entry name" value="S1CSD-TOTE-2"/>
    <property type="match status" value="1"/>
</dbReference>
<protein>
    <recommendedName>
        <fullName evidence="1">TOTE conflict systems S1/CSD-like domain-containing protein</fullName>
    </recommendedName>
</protein>
<dbReference type="OrthoDB" id="6196244at2"/>
<accession>A0A418MFN9</accession>
<reference evidence="2 3" key="1">
    <citation type="submission" date="2018-08" db="EMBL/GenBank/DDBJ databases">
        <title>Fibrisoma montanum sp. nov., isolated from Danxia mountain soil.</title>
        <authorList>
            <person name="Huang Y."/>
        </authorList>
    </citation>
    <scope>NUCLEOTIDE SEQUENCE [LARGE SCALE GENOMIC DNA]</scope>
    <source>
        <strain evidence="2 3">HYT19</strain>
    </source>
</reference>
<dbReference type="Proteomes" id="UP000283523">
    <property type="component" value="Unassembled WGS sequence"/>
</dbReference>